<proteinExistence type="predicted"/>
<dbReference type="PANTHER" id="PTHR40625:SF1">
    <property type="entry name" value="AMP-ACTIVATED PROTEIN KINASE GLYCOGEN-BINDING DOMAIN-CONTAINING PROTEIN"/>
    <property type="match status" value="1"/>
</dbReference>
<comment type="caution">
    <text evidence="2">The sequence shown here is derived from an EMBL/GenBank/DDBJ whole genome shotgun (WGS) entry which is preliminary data.</text>
</comment>
<sequence>MEHAQLRRPSCQYLLDDDIEYYNEAEPVTSQCPLLPGQPVNVLHVPIILPDTRPTHTGERISNSRKTDQRTMNPDDKYMNPRRPPKPKLPRLQTSPPLLQHAAWTFNSSPLGVVTSKCSSQPGSATPVVRNHDISKGLSCKASRSVSPPRSRGLRAAFRHWNASSPELGASNDQDDHNIPPFVAHDYTSSHSDGYEYGVRPHSQSGSKKPMNRTEKGPDDLHCWPTPTGISNDSKLSVQERRALNPTDIDLTPRRNPLTLQTTAEMTTPRSQRTFKPHSQMVKKSTVGYYPFLTAATLSMPSEPDATTPTPFTFREKRLPTLPNTPSSVMDEALRIIDEREQALDAENMGSHFSDFSPTEGSIASSSPCERSRFSEWSTDTELISPASMMSSLTVNNDSQSPIPDQMAVPDLLDHNATTESSDPDTPHLTMNSKSSHTSLSGDPYFDLPRPRLTVSLSPSNLDVPGLCIHDEDPVETNTKRHAAFFGEIESVEVLGLTRSPEPTAMHFPEAVKENMLSVCDEPQGPTIGEEHYRSRRATVASQSVTMQEMMDELGYLKDIIQLGTTGDI</sequence>
<dbReference type="AlphaFoldDB" id="A0A5M9MXA1"/>
<feature type="compositionally biased region" description="Polar residues" evidence="1">
    <location>
        <begin position="429"/>
        <end position="441"/>
    </location>
</feature>
<dbReference type="RefSeq" id="XP_033430869.1">
    <property type="nucleotide sequence ID" value="XM_033565112.1"/>
</dbReference>
<feature type="region of interest" description="Disordered" evidence="1">
    <location>
        <begin position="51"/>
        <end position="92"/>
    </location>
</feature>
<dbReference type="OrthoDB" id="5422351at2759"/>
<feature type="compositionally biased region" description="Basic and acidic residues" evidence="1">
    <location>
        <begin position="65"/>
        <end position="79"/>
    </location>
</feature>
<feature type="region of interest" description="Disordered" evidence="1">
    <location>
        <begin position="415"/>
        <end position="442"/>
    </location>
</feature>
<dbReference type="PANTHER" id="PTHR40625">
    <property type="entry name" value="GTP-BINDING PROTEIN ESDC-RELATED"/>
    <property type="match status" value="1"/>
</dbReference>
<accession>A0A5M9MXA1</accession>
<dbReference type="EMBL" id="QUQM01000002">
    <property type="protein sequence ID" value="KAA8651508.1"/>
    <property type="molecule type" value="Genomic_DNA"/>
</dbReference>
<feature type="region of interest" description="Disordered" evidence="1">
    <location>
        <begin position="301"/>
        <end position="327"/>
    </location>
</feature>
<evidence type="ECO:0000256" key="1">
    <source>
        <dbReference type="SAM" id="MobiDB-lite"/>
    </source>
</evidence>
<evidence type="ECO:0000313" key="3">
    <source>
        <dbReference type="Proteomes" id="UP000324241"/>
    </source>
</evidence>
<dbReference type="GeneID" id="54323098"/>
<gene>
    <name evidence="2" type="ORF">ATNIH1004_000396</name>
</gene>
<feature type="region of interest" description="Disordered" evidence="1">
    <location>
        <begin position="350"/>
        <end position="372"/>
    </location>
</feature>
<feature type="compositionally biased region" description="Polar residues" evidence="1">
    <location>
        <begin position="301"/>
        <end position="311"/>
    </location>
</feature>
<evidence type="ECO:0000313" key="2">
    <source>
        <dbReference type="EMBL" id="KAA8651508.1"/>
    </source>
</evidence>
<organism evidence="2 3">
    <name type="scientific">Aspergillus tanneri</name>
    <dbReference type="NCBI Taxonomy" id="1220188"/>
    <lineage>
        <taxon>Eukaryota</taxon>
        <taxon>Fungi</taxon>
        <taxon>Dikarya</taxon>
        <taxon>Ascomycota</taxon>
        <taxon>Pezizomycotina</taxon>
        <taxon>Eurotiomycetes</taxon>
        <taxon>Eurotiomycetidae</taxon>
        <taxon>Eurotiales</taxon>
        <taxon>Aspergillaceae</taxon>
        <taxon>Aspergillus</taxon>
        <taxon>Aspergillus subgen. Circumdati</taxon>
    </lineage>
</organism>
<protein>
    <submittedName>
        <fullName evidence="2">Uncharacterized protein</fullName>
    </submittedName>
</protein>
<reference evidence="2 3" key="1">
    <citation type="submission" date="2019-08" db="EMBL/GenBank/DDBJ databases">
        <title>The genome sequence of a newly discovered highly antifungal drug resistant Aspergillus species, Aspergillus tanneri NIH 1004.</title>
        <authorList>
            <person name="Mounaud S."/>
            <person name="Singh I."/>
            <person name="Joardar V."/>
            <person name="Pakala S."/>
            <person name="Pakala S."/>
            <person name="Venepally P."/>
            <person name="Chung J.K."/>
            <person name="Losada L."/>
            <person name="Nierman W.C."/>
        </authorList>
    </citation>
    <scope>NUCLEOTIDE SEQUENCE [LARGE SCALE GENOMIC DNA]</scope>
    <source>
        <strain evidence="2 3">NIH1004</strain>
    </source>
</reference>
<dbReference type="VEuPathDB" id="FungiDB:EYZ11_002727"/>
<feature type="compositionally biased region" description="Polar residues" evidence="1">
    <location>
        <begin position="354"/>
        <end position="372"/>
    </location>
</feature>
<name>A0A5M9MXA1_9EURO</name>
<dbReference type="Proteomes" id="UP000324241">
    <property type="component" value="Unassembled WGS sequence"/>
</dbReference>
<feature type="region of interest" description="Disordered" evidence="1">
    <location>
        <begin position="165"/>
        <end position="218"/>
    </location>
</feature>